<comment type="caution">
    <text evidence="5">The sequence shown here is derived from an EMBL/GenBank/DDBJ whole genome shotgun (WGS) entry which is preliminary data.</text>
</comment>
<dbReference type="InterPro" id="IPR012334">
    <property type="entry name" value="Pectin_lyas_fold"/>
</dbReference>
<dbReference type="UniPathway" id="UPA00545">
    <property type="reaction ID" value="UER00823"/>
</dbReference>
<dbReference type="GO" id="GO:0042545">
    <property type="term" value="P:cell wall modification"/>
    <property type="evidence" value="ECO:0007669"/>
    <property type="project" value="InterPro"/>
</dbReference>
<dbReference type="EMBL" id="SWLB01000021">
    <property type="protein sequence ID" value="KAF3324802.1"/>
    <property type="molecule type" value="Genomic_DNA"/>
</dbReference>
<dbReference type="AlphaFoldDB" id="A0A833QM53"/>
<dbReference type="Pfam" id="PF01095">
    <property type="entry name" value="Pectinesterase"/>
    <property type="match status" value="1"/>
</dbReference>
<dbReference type="InterPro" id="IPR000070">
    <property type="entry name" value="Pectinesterase_cat"/>
</dbReference>
<dbReference type="InterPro" id="IPR011050">
    <property type="entry name" value="Pectin_lyase_fold/virulence"/>
</dbReference>
<accession>A0A833QM53</accession>
<sequence>MAPYEISLRMLQGIIQGKKKLADRLIYENGTFEGPKETNFLCSFFIFLLGCSLSGRPWKKYSRTVFMKSDMDGMISKEGWSRWDGTFALDTLYYAEYMNTGDGARTNHRVRWRVFM</sequence>
<dbReference type="PANTHER" id="PTHR31707">
    <property type="entry name" value="PECTINESTERASE"/>
    <property type="match status" value="1"/>
</dbReference>
<name>A0A833QM53_9POAL</name>
<gene>
    <name evidence="5" type="ORF">FCM35_KLT10959</name>
</gene>
<dbReference type="SUPFAM" id="SSF51126">
    <property type="entry name" value="Pectin lyase-like"/>
    <property type="match status" value="1"/>
</dbReference>
<evidence type="ECO:0000313" key="6">
    <source>
        <dbReference type="Proteomes" id="UP000623129"/>
    </source>
</evidence>
<reference evidence="5" key="1">
    <citation type="submission" date="2020-01" db="EMBL/GenBank/DDBJ databases">
        <title>Genome sequence of Kobresia littledalei, the first chromosome-level genome in the family Cyperaceae.</title>
        <authorList>
            <person name="Qu G."/>
        </authorList>
    </citation>
    <scope>NUCLEOTIDE SEQUENCE</scope>
    <source>
        <strain evidence="5">C.B.Clarke</strain>
        <tissue evidence="5">Leaf</tissue>
    </source>
</reference>
<evidence type="ECO:0000259" key="4">
    <source>
        <dbReference type="Pfam" id="PF01095"/>
    </source>
</evidence>
<proteinExistence type="predicted"/>
<comment type="pathway">
    <text evidence="1">Glycan metabolism; pectin degradation; 2-dehydro-3-deoxy-D-gluconate from pectin: step 1/5.</text>
</comment>
<dbReference type="OrthoDB" id="687918at2759"/>
<evidence type="ECO:0000256" key="1">
    <source>
        <dbReference type="ARBA" id="ARBA00005184"/>
    </source>
</evidence>
<evidence type="ECO:0000256" key="2">
    <source>
        <dbReference type="ARBA" id="ARBA00022801"/>
    </source>
</evidence>
<protein>
    <submittedName>
        <fullName evidence="5">Pectinesterase</fullName>
    </submittedName>
</protein>
<organism evidence="5 6">
    <name type="scientific">Carex littledalei</name>
    <dbReference type="NCBI Taxonomy" id="544730"/>
    <lineage>
        <taxon>Eukaryota</taxon>
        <taxon>Viridiplantae</taxon>
        <taxon>Streptophyta</taxon>
        <taxon>Embryophyta</taxon>
        <taxon>Tracheophyta</taxon>
        <taxon>Spermatophyta</taxon>
        <taxon>Magnoliopsida</taxon>
        <taxon>Liliopsida</taxon>
        <taxon>Poales</taxon>
        <taxon>Cyperaceae</taxon>
        <taxon>Cyperoideae</taxon>
        <taxon>Cariceae</taxon>
        <taxon>Carex</taxon>
        <taxon>Carex subgen. Euthyceras</taxon>
    </lineage>
</organism>
<keyword evidence="3" id="KW-0063">Aspartyl esterase</keyword>
<dbReference type="GO" id="GO:0030599">
    <property type="term" value="F:pectinesterase activity"/>
    <property type="evidence" value="ECO:0007669"/>
    <property type="project" value="InterPro"/>
</dbReference>
<keyword evidence="2" id="KW-0378">Hydrolase</keyword>
<keyword evidence="6" id="KW-1185">Reference proteome</keyword>
<dbReference type="Proteomes" id="UP000623129">
    <property type="component" value="Unassembled WGS sequence"/>
</dbReference>
<feature type="domain" description="Pectinesterase catalytic" evidence="4">
    <location>
        <begin position="55"/>
        <end position="114"/>
    </location>
</feature>
<dbReference type="GO" id="GO:0045490">
    <property type="term" value="P:pectin catabolic process"/>
    <property type="evidence" value="ECO:0007669"/>
    <property type="project" value="UniProtKB-UniPathway"/>
</dbReference>
<evidence type="ECO:0000313" key="5">
    <source>
        <dbReference type="EMBL" id="KAF3324802.1"/>
    </source>
</evidence>
<dbReference type="Gene3D" id="2.160.20.10">
    <property type="entry name" value="Single-stranded right-handed beta-helix, Pectin lyase-like"/>
    <property type="match status" value="1"/>
</dbReference>
<evidence type="ECO:0000256" key="3">
    <source>
        <dbReference type="ARBA" id="ARBA00023085"/>
    </source>
</evidence>